<evidence type="ECO:0000313" key="4">
    <source>
        <dbReference type="Proteomes" id="UP001153069"/>
    </source>
</evidence>
<dbReference type="Proteomes" id="UP001153069">
    <property type="component" value="Unassembled WGS sequence"/>
</dbReference>
<sequence>MAQPSWIPTLTLAVVATLTLYFLTRKVDDDDDGVDDTNMRLAALIERYGSLEEHTRQLEHQMEENMWTLQRRGHSSSTVEETVVRMTSQWMLIQRSNEFRELEKFEPRVTQRAQQQIETTMQLVERYLLHMREAQPQPLSEAREVKRQVENCLHSYNSLIETIGRKVPKIRWSQDVTEKEAGLRRWTNKLEACLIAASEDAAQDKSAQNAEVKDAEEGKEMKDSFTVV</sequence>
<evidence type="ECO:0000256" key="1">
    <source>
        <dbReference type="SAM" id="MobiDB-lite"/>
    </source>
</evidence>
<comment type="caution">
    <text evidence="3">The sequence shown here is derived from an EMBL/GenBank/DDBJ whole genome shotgun (WGS) entry which is preliminary data.</text>
</comment>
<protein>
    <submittedName>
        <fullName evidence="3">Uncharacterized protein</fullName>
    </submittedName>
</protein>
<feature type="compositionally biased region" description="Basic and acidic residues" evidence="1">
    <location>
        <begin position="211"/>
        <end position="228"/>
    </location>
</feature>
<feature type="region of interest" description="Disordered" evidence="1">
    <location>
        <begin position="200"/>
        <end position="228"/>
    </location>
</feature>
<dbReference type="AlphaFoldDB" id="A0A9N8END0"/>
<accession>A0A9N8END0</accession>
<organism evidence="3 4">
    <name type="scientific">Seminavis robusta</name>
    <dbReference type="NCBI Taxonomy" id="568900"/>
    <lineage>
        <taxon>Eukaryota</taxon>
        <taxon>Sar</taxon>
        <taxon>Stramenopiles</taxon>
        <taxon>Ochrophyta</taxon>
        <taxon>Bacillariophyta</taxon>
        <taxon>Bacillariophyceae</taxon>
        <taxon>Bacillariophycidae</taxon>
        <taxon>Naviculales</taxon>
        <taxon>Naviculaceae</taxon>
        <taxon>Seminavis</taxon>
    </lineage>
</organism>
<evidence type="ECO:0000313" key="3">
    <source>
        <dbReference type="EMBL" id="CAB9523485.1"/>
    </source>
</evidence>
<gene>
    <name evidence="3" type="ORF">SEMRO_1422_G271310.1</name>
</gene>
<evidence type="ECO:0000256" key="2">
    <source>
        <dbReference type="SAM" id="SignalP"/>
    </source>
</evidence>
<reference evidence="3" key="1">
    <citation type="submission" date="2020-06" db="EMBL/GenBank/DDBJ databases">
        <authorList>
            <consortium name="Plant Systems Biology data submission"/>
        </authorList>
    </citation>
    <scope>NUCLEOTIDE SEQUENCE</scope>
    <source>
        <strain evidence="3">D6</strain>
    </source>
</reference>
<name>A0A9N8END0_9STRA</name>
<keyword evidence="2" id="KW-0732">Signal</keyword>
<dbReference type="EMBL" id="CAICTM010001420">
    <property type="protein sequence ID" value="CAB9523485.1"/>
    <property type="molecule type" value="Genomic_DNA"/>
</dbReference>
<proteinExistence type="predicted"/>
<feature type="signal peptide" evidence="2">
    <location>
        <begin position="1"/>
        <end position="29"/>
    </location>
</feature>
<keyword evidence="4" id="KW-1185">Reference proteome</keyword>
<feature type="chain" id="PRO_5040478410" evidence="2">
    <location>
        <begin position="30"/>
        <end position="228"/>
    </location>
</feature>